<evidence type="ECO:0000259" key="4">
    <source>
        <dbReference type="PROSITE" id="PS51393"/>
    </source>
</evidence>
<proteinExistence type="predicted"/>
<dbReference type="Proteomes" id="UP000243459">
    <property type="component" value="Chromosome 9"/>
</dbReference>
<keyword evidence="3" id="KW-0560">Oxidoreductase</keyword>
<dbReference type="AlphaFoldDB" id="A0A5P1E891"/>
<sequence length="341" mass="38771">MRDIRSGNFGVARLMRNKETNELVTMKYIERGRKVWILSGRSRIERSERRGRGERESRASEGAQRKFSGLEAIWQMNLRELESELYLEHPGGSEDITSINIGRATLRAVGCQTRGRHAWAHGSQPQVALNPRIVKLGAANEAIKPQNCEARATNEAIELHNFEAGATNSRIVKQKQQMRVFFLTPEGTLRPIAIELTRPKPPTKPQCKRIFTHSWDATGTWLWRHAKTHVCAHDAGFHQLIVTGDTTTKFIVTLVESSNRRLKHFTLMYRVGSLDNDGRDKSPKTVGVVDKINIFRPDRVFKFLVEIHYQITIAIHPGHKCYRLSAIEALMLGTDSTICEI</sequence>
<feature type="domain" description="Lipoxygenase" evidence="4">
    <location>
        <begin position="180"/>
        <end position="262"/>
    </location>
</feature>
<dbReference type="EMBL" id="CM007389">
    <property type="protein sequence ID" value="ONK58223.1"/>
    <property type="molecule type" value="Genomic_DNA"/>
</dbReference>
<dbReference type="PROSITE" id="PS51393">
    <property type="entry name" value="LIPOXYGENASE_3"/>
    <property type="match status" value="1"/>
</dbReference>
<dbReference type="Pfam" id="PF25360">
    <property type="entry name" value="TPR_ATM"/>
    <property type="match status" value="1"/>
</dbReference>
<evidence type="ECO:0000313" key="5">
    <source>
        <dbReference type="EMBL" id="ONK58223.1"/>
    </source>
</evidence>
<name>A0A5P1E891_ASPOF</name>
<keyword evidence="6" id="KW-1185">Reference proteome</keyword>
<reference evidence="6" key="1">
    <citation type="journal article" date="2017" name="Nat. Commun.">
        <title>The asparagus genome sheds light on the origin and evolution of a young Y chromosome.</title>
        <authorList>
            <person name="Harkess A."/>
            <person name="Zhou J."/>
            <person name="Xu C."/>
            <person name="Bowers J.E."/>
            <person name="Van der Hulst R."/>
            <person name="Ayyampalayam S."/>
            <person name="Mercati F."/>
            <person name="Riccardi P."/>
            <person name="McKain M.R."/>
            <person name="Kakrana A."/>
            <person name="Tang H."/>
            <person name="Ray J."/>
            <person name="Groenendijk J."/>
            <person name="Arikit S."/>
            <person name="Mathioni S.M."/>
            <person name="Nakano M."/>
            <person name="Shan H."/>
            <person name="Telgmann-Rauber A."/>
            <person name="Kanno A."/>
            <person name="Yue Z."/>
            <person name="Chen H."/>
            <person name="Li W."/>
            <person name="Chen Y."/>
            <person name="Xu X."/>
            <person name="Zhang Y."/>
            <person name="Luo S."/>
            <person name="Chen H."/>
            <person name="Gao J."/>
            <person name="Mao Z."/>
            <person name="Pires J.C."/>
            <person name="Luo M."/>
            <person name="Kudrna D."/>
            <person name="Wing R.A."/>
            <person name="Meyers B.C."/>
            <person name="Yi K."/>
            <person name="Kong H."/>
            <person name="Lavrijsen P."/>
            <person name="Sunseri F."/>
            <person name="Falavigna A."/>
            <person name="Ye Y."/>
            <person name="Leebens-Mack J.H."/>
            <person name="Chen G."/>
        </authorList>
    </citation>
    <scope>NUCLEOTIDE SEQUENCE [LARGE SCALE GENOMIC DNA]</scope>
    <source>
        <strain evidence="6">cv. DH0086</strain>
    </source>
</reference>
<dbReference type="InterPro" id="IPR036226">
    <property type="entry name" value="LipOase_C_sf"/>
</dbReference>
<keyword evidence="2" id="KW-0223">Dioxygenase</keyword>
<dbReference type="Gene3D" id="3.10.450.60">
    <property type="match status" value="1"/>
</dbReference>
<evidence type="ECO:0000256" key="3">
    <source>
        <dbReference type="ARBA" id="ARBA00023002"/>
    </source>
</evidence>
<dbReference type="GO" id="GO:0016702">
    <property type="term" value="F:oxidoreductase activity, acting on single donors with incorporation of molecular oxygen, incorporation of two atoms of oxygen"/>
    <property type="evidence" value="ECO:0007669"/>
    <property type="project" value="InterPro"/>
</dbReference>
<dbReference type="InterPro" id="IPR000907">
    <property type="entry name" value="LipOase"/>
</dbReference>
<evidence type="ECO:0000256" key="1">
    <source>
        <dbReference type="ARBA" id="ARBA00022723"/>
    </source>
</evidence>
<dbReference type="InterPro" id="IPR057445">
    <property type="entry name" value="ATM_TPR"/>
</dbReference>
<evidence type="ECO:0000313" key="6">
    <source>
        <dbReference type="Proteomes" id="UP000243459"/>
    </source>
</evidence>
<dbReference type="SUPFAM" id="SSF48484">
    <property type="entry name" value="Lipoxigenase"/>
    <property type="match status" value="1"/>
</dbReference>
<dbReference type="Gramene" id="ONK58223">
    <property type="protein sequence ID" value="ONK58223"/>
    <property type="gene ID" value="A4U43_C09F9820"/>
</dbReference>
<gene>
    <name evidence="5" type="ORF">A4U43_C09F9820</name>
</gene>
<accession>A0A5P1E891</accession>
<dbReference type="Pfam" id="PF00305">
    <property type="entry name" value="Lipoxygenase"/>
    <property type="match status" value="1"/>
</dbReference>
<dbReference type="PANTHER" id="PTHR11771">
    <property type="entry name" value="LIPOXYGENASE"/>
    <property type="match status" value="1"/>
</dbReference>
<dbReference type="GO" id="GO:0046872">
    <property type="term" value="F:metal ion binding"/>
    <property type="evidence" value="ECO:0007669"/>
    <property type="project" value="UniProtKB-KW"/>
</dbReference>
<keyword evidence="1" id="KW-0479">Metal-binding</keyword>
<dbReference type="InterPro" id="IPR013819">
    <property type="entry name" value="LipOase_C"/>
</dbReference>
<organism evidence="5 6">
    <name type="scientific">Asparagus officinalis</name>
    <name type="common">Garden asparagus</name>
    <dbReference type="NCBI Taxonomy" id="4686"/>
    <lineage>
        <taxon>Eukaryota</taxon>
        <taxon>Viridiplantae</taxon>
        <taxon>Streptophyta</taxon>
        <taxon>Embryophyta</taxon>
        <taxon>Tracheophyta</taxon>
        <taxon>Spermatophyta</taxon>
        <taxon>Magnoliopsida</taxon>
        <taxon>Liliopsida</taxon>
        <taxon>Asparagales</taxon>
        <taxon>Asparagaceae</taxon>
        <taxon>Asparagoideae</taxon>
        <taxon>Asparagus</taxon>
    </lineage>
</organism>
<dbReference type="GO" id="GO:0034440">
    <property type="term" value="P:lipid oxidation"/>
    <property type="evidence" value="ECO:0007669"/>
    <property type="project" value="InterPro"/>
</dbReference>
<dbReference type="Gene3D" id="3.30.200.20">
    <property type="entry name" value="Phosphorylase Kinase, domain 1"/>
    <property type="match status" value="1"/>
</dbReference>
<evidence type="ECO:0000256" key="2">
    <source>
        <dbReference type="ARBA" id="ARBA00022964"/>
    </source>
</evidence>
<protein>
    <recommendedName>
        <fullName evidence="4">Lipoxygenase domain-containing protein</fullName>
    </recommendedName>
</protein>